<keyword evidence="1" id="KW-0732">Signal</keyword>
<sequence>MKSVKVCKTLLQGCVGWVLLCALTVESAISATMDISASFRPDPSKPHENKFTNDTPMSGHCALQPEFCKEQGLFSLLVPIEFQSITPILAGHADRRKGAMFKVPADWRRLTISRVDGRAETSEVEVRIVSIGGRYILPDTAQNLVGEGEPTNVQGWHTRLWGDWTWAPPAPCQPTGGMYTQPNSRTFFWMTPTASECAMTANYRIPSLTYDQMQIGYELRTPDPLHMSSGIFTGNLTYHVGPGMDFDMGDIMHPSDSTLTLSFTLNVEHTLKVDIPPGGNKVVLEPAGGWQNWLQHGRKPVRLYRDQVFNISASSRFKMQIDCEIPGLYDCMIRDPVSQRAVLVELNVTLPDGLTDLAGVPVKRRRLIRVGQEEQQKYQALNYVNNRPGILHFEVASEYMDYMLQPGVAARYTGNIVVIWDSEI</sequence>
<evidence type="ECO:0000313" key="2">
    <source>
        <dbReference type="EMBL" id="RON27857.1"/>
    </source>
</evidence>
<dbReference type="Proteomes" id="UP000283260">
    <property type="component" value="Unassembled WGS sequence"/>
</dbReference>
<organism evidence="2 3">
    <name type="scientific">Pseudomonas frederiksbergensis</name>
    <dbReference type="NCBI Taxonomy" id="104087"/>
    <lineage>
        <taxon>Bacteria</taxon>
        <taxon>Pseudomonadati</taxon>
        <taxon>Pseudomonadota</taxon>
        <taxon>Gammaproteobacteria</taxon>
        <taxon>Pseudomonadales</taxon>
        <taxon>Pseudomonadaceae</taxon>
        <taxon>Pseudomonas</taxon>
    </lineage>
</organism>
<evidence type="ECO:0000313" key="3">
    <source>
        <dbReference type="Proteomes" id="UP000283260"/>
    </source>
</evidence>
<feature type="chain" id="PRO_5019378997" evidence="1">
    <location>
        <begin position="28"/>
        <end position="424"/>
    </location>
</feature>
<reference evidence="2 3" key="1">
    <citation type="submission" date="2016-10" db="EMBL/GenBank/DDBJ databases">
        <title>Comparative genome analysis of multiple Pseudomonas spp. focuses on biocontrol and plant growth promoting traits.</title>
        <authorList>
            <person name="Tao X.-Y."/>
            <person name="Taylor C.G."/>
        </authorList>
    </citation>
    <scope>NUCLEOTIDE SEQUENCE [LARGE SCALE GENOMIC DNA]</scope>
    <source>
        <strain evidence="2 3">94G2</strain>
    </source>
</reference>
<name>A0A423IRB8_9PSED</name>
<evidence type="ECO:0000256" key="1">
    <source>
        <dbReference type="SAM" id="SignalP"/>
    </source>
</evidence>
<dbReference type="RefSeq" id="WP_123500616.1">
    <property type="nucleotide sequence ID" value="NZ_JBNDKM010000001.1"/>
</dbReference>
<gene>
    <name evidence="2" type="ORF">BK661_24045</name>
</gene>
<accession>A0A423IRB8</accession>
<feature type="signal peptide" evidence="1">
    <location>
        <begin position="1"/>
        <end position="27"/>
    </location>
</feature>
<dbReference type="AlphaFoldDB" id="A0A423IRB8"/>
<proteinExistence type="predicted"/>
<dbReference type="EMBL" id="MOBL01000030">
    <property type="protein sequence ID" value="RON27857.1"/>
    <property type="molecule type" value="Genomic_DNA"/>
</dbReference>
<protein>
    <submittedName>
        <fullName evidence="2">Uncharacterized protein</fullName>
    </submittedName>
</protein>
<comment type="caution">
    <text evidence="2">The sequence shown here is derived from an EMBL/GenBank/DDBJ whole genome shotgun (WGS) entry which is preliminary data.</text>
</comment>